<sequence>LVKNGNVLSDVEEFQVELVNPEYEQISLSLSETKPLEDELVNEDDEFPEIVCFTSHLHIKNIIHSSVPIEYLSTSPKGIATIFHVADWTDQNHAWKNYQYPDFQ</sequence>
<organism evidence="1 2">
    <name type="scientific">Dentiscutata heterogama</name>
    <dbReference type="NCBI Taxonomy" id="1316150"/>
    <lineage>
        <taxon>Eukaryota</taxon>
        <taxon>Fungi</taxon>
        <taxon>Fungi incertae sedis</taxon>
        <taxon>Mucoromycota</taxon>
        <taxon>Glomeromycotina</taxon>
        <taxon>Glomeromycetes</taxon>
        <taxon>Diversisporales</taxon>
        <taxon>Gigasporaceae</taxon>
        <taxon>Dentiscutata</taxon>
    </lineage>
</organism>
<name>A0ACA9LX10_9GLOM</name>
<feature type="non-terminal residue" evidence="1">
    <location>
        <position position="1"/>
    </location>
</feature>
<evidence type="ECO:0000313" key="1">
    <source>
        <dbReference type="EMBL" id="CAG8554438.1"/>
    </source>
</evidence>
<proteinExistence type="predicted"/>
<comment type="caution">
    <text evidence="1">The sequence shown here is derived from an EMBL/GenBank/DDBJ whole genome shotgun (WGS) entry which is preliminary data.</text>
</comment>
<evidence type="ECO:0000313" key="2">
    <source>
        <dbReference type="Proteomes" id="UP000789702"/>
    </source>
</evidence>
<reference evidence="1" key="1">
    <citation type="submission" date="2021-06" db="EMBL/GenBank/DDBJ databases">
        <authorList>
            <person name="Kallberg Y."/>
            <person name="Tangrot J."/>
            <person name="Rosling A."/>
        </authorList>
    </citation>
    <scope>NUCLEOTIDE SEQUENCE</scope>
    <source>
        <strain evidence="1">IL203A</strain>
    </source>
</reference>
<gene>
    <name evidence="1" type="ORF">DHETER_LOCUS5368</name>
</gene>
<dbReference type="Proteomes" id="UP000789702">
    <property type="component" value="Unassembled WGS sequence"/>
</dbReference>
<protein>
    <submittedName>
        <fullName evidence="1">2530_t:CDS:1</fullName>
    </submittedName>
</protein>
<keyword evidence="2" id="KW-1185">Reference proteome</keyword>
<accession>A0ACA9LX10</accession>
<dbReference type="EMBL" id="CAJVPU010005930">
    <property type="protein sequence ID" value="CAG8554438.1"/>
    <property type="molecule type" value="Genomic_DNA"/>
</dbReference>